<dbReference type="EMBL" id="CP001157">
    <property type="protein sequence ID" value="ACO76486.1"/>
    <property type="molecule type" value="Genomic_DNA"/>
</dbReference>
<organism evidence="7 8">
    <name type="scientific">Azotobacter vinelandii (strain DJ / ATCC BAA-1303)</name>
    <dbReference type="NCBI Taxonomy" id="322710"/>
    <lineage>
        <taxon>Bacteria</taxon>
        <taxon>Pseudomonadati</taxon>
        <taxon>Pseudomonadota</taxon>
        <taxon>Gammaproteobacteria</taxon>
        <taxon>Pseudomonadales</taxon>
        <taxon>Pseudomonadaceae</taxon>
        <taxon>Azotobacter</taxon>
    </lineage>
</organism>
<dbReference type="InterPro" id="IPR007627">
    <property type="entry name" value="RNA_pol_sigma70_r2"/>
</dbReference>
<dbReference type="OrthoDB" id="9797134at2"/>
<name>C1DH79_AZOVD</name>
<evidence type="ECO:0000256" key="2">
    <source>
        <dbReference type="ARBA" id="ARBA00023015"/>
    </source>
</evidence>
<sequence>MSSPTSGKLESFFNSHHHWLLRHVQRQLSNRADAEDTASETFCQVLSSRIDTDEIQQPRAYLSTIARRLMFDRYRRRQLEKTYLDYLATLPEGLAPSAEERTLLQEALTLIDRTLDGLPLAVKTAFLYSQIDGLGYTEIAQLLGVSERTVRRYMKQALSHCYLIDLP</sequence>
<dbReference type="InterPro" id="IPR013324">
    <property type="entry name" value="RNA_pol_sigma_r3/r4-like"/>
</dbReference>
<dbReference type="PANTHER" id="PTHR43133:SF63">
    <property type="entry name" value="RNA POLYMERASE SIGMA FACTOR FECI-RELATED"/>
    <property type="match status" value="1"/>
</dbReference>
<dbReference type="PANTHER" id="PTHR43133">
    <property type="entry name" value="RNA POLYMERASE ECF-TYPE SIGMA FACTO"/>
    <property type="match status" value="1"/>
</dbReference>
<feature type="domain" description="RNA polymerase sigma-70 region 2" evidence="5">
    <location>
        <begin position="13"/>
        <end position="78"/>
    </location>
</feature>
<feature type="domain" description="RNA polymerase sigma factor 70 region 4 type 2" evidence="6">
    <location>
        <begin position="110"/>
        <end position="161"/>
    </location>
</feature>
<dbReference type="InterPro" id="IPR014284">
    <property type="entry name" value="RNA_pol_sigma-70_dom"/>
</dbReference>
<dbReference type="Pfam" id="PF08281">
    <property type="entry name" value="Sigma70_r4_2"/>
    <property type="match status" value="1"/>
</dbReference>
<dbReference type="Gene3D" id="1.10.1740.10">
    <property type="match status" value="1"/>
</dbReference>
<evidence type="ECO:0000259" key="6">
    <source>
        <dbReference type="Pfam" id="PF08281"/>
    </source>
</evidence>
<dbReference type="AlphaFoldDB" id="C1DH79"/>
<evidence type="ECO:0000259" key="5">
    <source>
        <dbReference type="Pfam" id="PF04542"/>
    </source>
</evidence>
<dbReference type="EnsemblBacteria" id="ACO76486">
    <property type="protein sequence ID" value="ACO76486"/>
    <property type="gene ID" value="Avin_02250"/>
</dbReference>
<dbReference type="STRING" id="322710.Avin_02250"/>
<dbReference type="InterPro" id="IPR013325">
    <property type="entry name" value="RNA_pol_sigma_r2"/>
</dbReference>
<evidence type="ECO:0000256" key="1">
    <source>
        <dbReference type="ARBA" id="ARBA00010641"/>
    </source>
</evidence>
<evidence type="ECO:0000313" key="8">
    <source>
        <dbReference type="Proteomes" id="UP000002424"/>
    </source>
</evidence>
<evidence type="ECO:0000256" key="4">
    <source>
        <dbReference type="ARBA" id="ARBA00023163"/>
    </source>
</evidence>
<dbReference type="HOGENOM" id="CLU_047691_12_1_6"/>
<dbReference type="SUPFAM" id="SSF88659">
    <property type="entry name" value="Sigma3 and sigma4 domains of RNA polymerase sigma factors"/>
    <property type="match status" value="1"/>
</dbReference>
<dbReference type="RefSeq" id="WP_012698914.1">
    <property type="nucleotide sequence ID" value="NC_012560.1"/>
</dbReference>
<dbReference type="GO" id="GO:0016987">
    <property type="term" value="F:sigma factor activity"/>
    <property type="evidence" value="ECO:0007669"/>
    <property type="project" value="UniProtKB-KW"/>
</dbReference>
<gene>
    <name evidence="7" type="ordered locus">Avin_02250</name>
</gene>
<dbReference type="GO" id="GO:0003677">
    <property type="term" value="F:DNA binding"/>
    <property type="evidence" value="ECO:0007669"/>
    <property type="project" value="InterPro"/>
</dbReference>
<keyword evidence="8" id="KW-1185">Reference proteome</keyword>
<dbReference type="SUPFAM" id="SSF88946">
    <property type="entry name" value="Sigma2 domain of RNA polymerase sigma factors"/>
    <property type="match status" value="1"/>
</dbReference>
<dbReference type="GeneID" id="88183687"/>
<protein>
    <submittedName>
        <fullName evidence="7">RNA polymerase sigma factor, FecI family</fullName>
    </submittedName>
</protein>
<keyword evidence="2" id="KW-0805">Transcription regulation</keyword>
<dbReference type="Proteomes" id="UP000002424">
    <property type="component" value="Chromosome"/>
</dbReference>
<evidence type="ECO:0000313" key="7">
    <source>
        <dbReference type="EMBL" id="ACO76486.1"/>
    </source>
</evidence>
<dbReference type="NCBIfam" id="TIGR02937">
    <property type="entry name" value="sigma70-ECF"/>
    <property type="match status" value="1"/>
</dbReference>
<accession>C1DH79</accession>
<evidence type="ECO:0000256" key="3">
    <source>
        <dbReference type="ARBA" id="ARBA00023082"/>
    </source>
</evidence>
<dbReference type="InterPro" id="IPR036388">
    <property type="entry name" value="WH-like_DNA-bd_sf"/>
</dbReference>
<proteinExistence type="inferred from homology"/>
<dbReference type="eggNOG" id="COG1595">
    <property type="taxonomic scope" value="Bacteria"/>
</dbReference>
<keyword evidence="3" id="KW-0731">Sigma factor</keyword>
<dbReference type="Gene3D" id="1.10.10.10">
    <property type="entry name" value="Winged helix-like DNA-binding domain superfamily/Winged helix DNA-binding domain"/>
    <property type="match status" value="1"/>
</dbReference>
<dbReference type="GO" id="GO:0006352">
    <property type="term" value="P:DNA-templated transcription initiation"/>
    <property type="evidence" value="ECO:0007669"/>
    <property type="project" value="InterPro"/>
</dbReference>
<dbReference type="InterPro" id="IPR013249">
    <property type="entry name" value="RNA_pol_sigma70_r4_t2"/>
</dbReference>
<keyword evidence="4" id="KW-0804">Transcription</keyword>
<comment type="similarity">
    <text evidence="1">Belongs to the sigma-70 factor family. ECF subfamily.</text>
</comment>
<reference evidence="7 8" key="1">
    <citation type="journal article" date="2009" name="J. Bacteriol.">
        <title>Genome sequence of Azotobacter vinelandii, an obligate aerobe specialized to support diverse anaerobic metabolic processes.</title>
        <authorList>
            <person name="Setubal J.C."/>
            <person name="dos Santos P."/>
            <person name="Goldman B.S."/>
            <person name="Ertesvag H."/>
            <person name="Espin G."/>
            <person name="Rubio L.M."/>
            <person name="Valla S."/>
            <person name="Almeida N.F."/>
            <person name="Balasubramanian D."/>
            <person name="Cromes L."/>
            <person name="Curatti L."/>
            <person name="Du Z."/>
            <person name="Godsy E."/>
            <person name="Goodner B."/>
            <person name="Hellner-Burris K."/>
            <person name="Hernandez J.A."/>
            <person name="Houmiel K."/>
            <person name="Imperial J."/>
            <person name="Kennedy C."/>
            <person name="Larson T.J."/>
            <person name="Latreille P."/>
            <person name="Ligon L.S."/>
            <person name="Lu J."/>
            <person name="Maerk M."/>
            <person name="Miller N.M."/>
            <person name="Norton S."/>
            <person name="O'Carroll I.P."/>
            <person name="Paulsen I."/>
            <person name="Raulfs E.C."/>
            <person name="Roemer R."/>
            <person name="Rosser J."/>
            <person name="Segura D."/>
            <person name="Slater S."/>
            <person name="Stricklin S.L."/>
            <person name="Studholme D.J."/>
            <person name="Sun J."/>
            <person name="Viana C.J."/>
            <person name="Wallin E."/>
            <person name="Wang B."/>
            <person name="Wheeler C."/>
            <person name="Zhu H."/>
            <person name="Dean D.R."/>
            <person name="Dixon R."/>
            <person name="Wood D."/>
        </authorList>
    </citation>
    <scope>NUCLEOTIDE SEQUENCE [LARGE SCALE GENOMIC DNA]</scope>
    <source>
        <strain evidence="8">DJ / ATCC BAA-1303</strain>
    </source>
</reference>
<dbReference type="KEGG" id="avn:Avin_02250"/>
<dbReference type="Pfam" id="PF04542">
    <property type="entry name" value="Sigma70_r2"/>
    <property type="match status" value="1"/>
</dbReference>
<dbReference type="InterPro" id="IPR039425">
    <property type="entry name" value="RNA_pol_sigma-70-like"/>
</dbReference>